<sequence length="119" mass="13594">MGGEGRTRRWHCMRRNSFFPTTLPIYTSTINLFPTTHHHNQHHLCILYHRYTSATDIITPSPPSQNSLLSSLSTDVIFHPSSITPINYLSTSITPRSSAPHFNPSSLSPFYYHRSTSHQ</sequence>
<organism evidence="1 2">
    <name type="scientific">Petrolisthes cinctipes</name>
    <name type="common">Flat porcelain crab</name>
    <dbReference type="NCBI Taxonomy" id="88211"/>
    <lineage>
        <taxon>Eukaryota</taxon>
        <taxon>Metazoa</taxon>
        <taxon>Ecdysozoa</taxon>
        <taxon>Arthropoda</taxon>
        <taxon>Crustacea</taxon>
        <taxon>Multicrustacea</taxon>
        <taxon>Malacostraca</taxon>
        <taxon>Eumalacostraca</taxon>
        <taxon>Eucarida</taxon>
        <taxon>Decapoda</taxon>
        <taxon>Pleocyemata</taxon>
        <taxon>Anomura</taxon>
        <taxon>Galatheoidea</taxon>
        <taxon>Porcellanidae</taxon>
        <taxon>Petrolisthes</taxon>
    </lineage>
</organism>
<evidence type="ECO:0000313" key="1">
    <source>
        <dbReference type="EMBL" id="KAK3868776.1"/>
    </source>
</evidence>
<dbReference type="EMBL" id="JAWQEG010002943">
    <property type="protein sequence ID" value="KAK3868776.1"/>
    <property type="molecule type" value="Genomic_DNA"/>
</dbReference>
<gene>
    <name evidence="1" type="ORF">Pcinc_025814</name>
</gene>
<comment type="caution">
    <text evidence="1">The sequence shown here is derived from an EMBL/GenBank/DDBJ whole genome shotgun (WGS) entry which is preliminary data.</text>
</comment>
<reference evidence="1" key="1">
    <citation type="submission" date="2023-10" db="EMBL/GenBank/DDBJ databases">
        <title>Genome assemblies of two species of porcelain crab, Petrolisthes cinctipes and Petrolisthes manimaculis (Anomura: Porcellanidae).</title>
        <authorList>
            <person name="Angst P."/>
        </authorList>
    </citation>
    <scope>NUCLEOTIDE SEQUENCE</scope>
    <source>
        <strain evidence="1">PB745_01</strain>
        <tissue evidence="1">Gill</tissue>
    </source>
</reference>
<dbReference type="AlphaFoldDB" id="A0AAE1K8V5"/>
<accession>A0AAE1K8V5</accession>
<name>A0AAE1K8V5_PETCI</name>
<dbReference type="Proteomes" id="UP001286313">
    <property type="component" value="Unassembled WGS sequence"/>
</dbReference>
<protein>
    <submittedName>
        <fullName evidence="1">Uncharacterized protein</fullName>
    </submittedName>
</protein>
<proteinExistence type="predicted"/>
<keyword evidence="2" id="KW-1185">Reference proteome</keyword>
<evidence type="ECO:0000313" key="2">
    <source>
        <dbReference type="Proteomes" id="UP001286313"/>
    </source>
</evidence>